<evidence type="ECO:0000256" key="1">
    <source>
        <dbReference type="SAM" id="Phobius"/>
    </source>
</evidence>
<organism evidence="2">
    <name type="scientific">uncultured Caudovirales phage</name>
    <dbReference type="NCBI Taxonomy" id="2100421"/>
    <lineage>
        <taxon>Viruses</taxon>
        <taxon>Duplodnaviria</taxon>
        <taxon>Heunggongvirae</taxon>
        <taxon>Uroviricota</taxon>
        <taxon>Caudoviricetes</taxon>
        <taxon>Peduoviridae</taxon>
        <taxon>Maltschvirus</taxon>
        <taxon>Maltschvirus maltsch</taxon>
    </lineage>
</organism>
<keyword evidence="1" id="KW-0472">Membrane</keyword>
<protein>
    <submittedName>
        <fullName evidence="2">Uncharacterized protein</fullName>
    </submittedName>
</protein>
<keyword evidence="1" id="KW-1133">Transmembrane helix</keyword>
<name>A0A6J5KVD8_9CAUD</name>
<dbReference type="EMBL" id="LR796196">
    <property type="protein sequence ID" value="CAB4126468.1"/>
    <property type="molecule type" value="Genomic_DNA"/>
</dbReference>
<feature type="transmembrane region" description="Helical" evidence="1">
    <location>
        <begin position="26"/>
        <end position="46"/>
    </location>
</feature>
<reference evidence="2" key="1">
    <citation type="submission" date="2020-04" db="EMBL/GenBank/DDBJ databases">
        <authorList>
            <person name="Chiriac C."/>
            <person name="Salcher M."/>
            <person name="Ghai R."/>
            <person name="Kavagutti S V."/>
        </authorList>
    </citation>
    <scope>NUCLEOTIDE SEQUENCE</scope>
</reference>
<sequence length="72" mass="8392">MPFKKEIQVKYRIDMDFNTWRLLRRALDYVCVLLIIIVFFVGWAYVSYSLRESRDLTGSTHGAGYAGWVSAP</sequence>
<proteinExistence type="predicted"/>
<accession>A0A6J5KVD8</accession>
<keyword evidence="1" id="KW-0812">Transmembrane</keyword>
<evidence type="ECO:0000313" key="2">
    <source>
        <dbReference type="EMBL" id="CAB4126468.1"/>
    </source>
</evidence>
<gene>
    <name evidence="2" type="ORF">UFOVP74_22</name>
</gene>